<dbReference type="OrthoDB" id="9815602at2"/>
<feature type="domain" description="Solute-binding protein family 3/N-terminal" evidence="5">
    <location>
        <begin position="42"/>
        <end position="258"/>
    </location>
</feature>
<evidence type="ECO:0000259" key="5">
    <source>
        <dbReference type="SMART" id="SM00062"/>
    </source>
</evidence>
<dbReference type="SUPFAM" id="SSF53850">
    <property type="entry name" value="Periplasmic binding protein-like II"/>
    <property type="match status" value="1"/>
</dbReference>
<dbReference type="GO" id="GO:0042597">
    <property type="term" value="C:periplasmic space"/>
    <property type="evidence" value="ECO:0007669"/>
    <property type="project" value="UniProtKB-SubCell"/>
</dbReference>
<organism evidence="6 7">
    <name type="scientific">Secundilactobacillus similis DSM 23365 = JCM 2765</name>
    <dbReference type="NCBI Taxonomy" id="1423804"/>
    <lineage>
        <taxon>Bacteria</taxon>
        <taxon>Bacillati</taxon>
        <taxon>Bacillota</taxon>
        <taxon>Bacilli</taxon>
        <taxon>Lactobacillales</taxon>
        <taxon>Lactobacillaceae</taxon>
        <taxon>Secundilactobacillus</taxon>
    </lineage>
</organism>
<evidence type="ECO:0000256" key="4">
    <source>
        <dbReference type="SAM" id="SignalP"/>
    </source>
</evidence>
<proteinExistence type="inferred from homology"/>
<keyword evidence="7" id="KW-1185">Reference proteome</keyword>
<evidence type="ECO:0000256" key="1">
    <source>
        <dbReference type="ARBA" id="ARBA00004418"/>
    </source>
</evidence>
<dbReference type="GO" id="GO:0042918">
    <property type="term" value="P:alkanesulfonate transmembrane transport"/>
    <property type="evidence" value="ECO:0007669"/>
    <property type="project" value="TreeGrafter"/>
</dbReference>
<comment type="subcellular location">
    <subcellularLocation>
        <location evidence="1">Periplasm</location>
    </subcellularLocation>
</comment>
<dbReference type="Proteomes" id="UP000051442">
    <property type="component" value="Unassembled WGS sequence"/>
</dbReference>
<dbReference type="RefSeq" id="WP_057151554.1">
    <property type="nucleotide sequence ID" value="NZ_AYZM01000003.1"/>
</dbReference>
<comment type="similarity">
    <text evidence="2">Belongs to the bacterial solute-binding protein SsuA/TauA family.</text>
</comment>
<dbReference type="PANTHER" id="PTHR30024:SF47">
    <property type="entry name" value="TAURINE-BINDING PERIPLASMIC PROTEIN"/>
    <property type="match status" value="1"/>
</dbReference>
<dbReference type="InterPro" id="IPR001638">
    <property type="entry name" value="Solute-binding_3/MltF_N"/>
</dbReference>
<evidence type="ECO:0000313" key="6">
    <source>
        <dbReference type="EMBL" id="KRN26944.1"/>
    </source>
</evidence>
<dbReference type="SMART" id="SM00062">
    <property type="entry name" value="PBPb"/>
    <property type="match status" value="1"/>
</dbReference>
<dbReference type="PROSITE" id="PS51257">
    <property type="entry name" value="PROKAR_LIPOPROTEIN"/>
    <property type="match status" value="1"/>
</dbReference>
<evidence type="ECO:0000256" key="3">
    <source>
        <dbReference type="ARBA" id="ARBA00022729"/>
    </source>
</evidence>
<name>A0A0R2FEP3_9LACO</name>
<dbReference type="STRING" id="1423804.FD14_GL003085"/>
<dbReference type="EMBL" id="AYZM01000003">
    <property type="protein sequence ID" value="KRN26944.1"/>
    <property type="molecule type" value="Genomic_DNA"/>
</dbReference>
<gene>
    <name evidence="6" type="ORF">FD14_GL003085</name>
</gene>
<feature type="chain" id="PRO_5039012066" evidence="4">
    <location>
        <begin position="21"/>
        <end position="344"/>
    </location>
</feature>
<dbReference type="PATRIC" id="fig|1423804.4.peg.3319"/>
<keyword evidence="3 4" id="KW-0732">Signal</keyword>
<feature type="signal peptide" evidence="4">
    <location>
        <begin position="1"/>
        <end position="20"/>
    </location>
</feature>
<reference evidence="6 7" key="1">
    <citation type="journal article" date="2015" name="Genome Announc.">
        <title>Expanding the biotechnology potential of lactobacilli through comparative genomics of 213 strains and associated genera.</title>
        <authorList>
            <person name="Sun Z."/>
            <person name="Harris H.M."/>
            <person name="McCann A."/>
            <person name="Guo C."/>
            <person name="Argimon S."/>
            <person name="Zhang W."/>
            <person name="Yang X."/>
            <person name="Jeffery I.B."/>
            <person name="Cooney J.C."/>
            <person name="Kagawa T.F."/>
            <person name="Liu W."/>
            <person name="Song Y."/>
            <person name="Salvetti E."/>
            <person name="Wrobel A."/>
            <person name="Rasinkangas P."/>
            <person name="Parkhill J."/>
            <person name="Rea M.C."/>
            <person name="O'Sullivan O."/>
            <person name="Ritari J."/>
            <person name="Douillard F.P."/>
            <person name="Paul Ross R."/>
            <person name="Yang R."/>
            <person name="Briner A.E."/>
            <person name="Felis G.E."/>
            <person name="de Vos W.M."/>
            <person name="Barrangou R."/>
            <person name="Klaenhammer T.R."/>
            <person name="Caufield P.W."/>
            <person name="Cui Y."/>
            <person name="Zhang H."/>
            <person name="O'Toole P.W."/>
        </authorList>
    </citation>
    <scope>NUCLEOTIDE SEQUENCE [LARGE SCALE GENOMIC DNA]</scope>
    <source>
        <strain evidence="6 7">DSM 23365</strain>
    </source>
</reference>
<dbReference type="Gene3D" id="3.40.190.10">
    <property type="entry name" value="Periplasmic binding protein-like II"/>
    <property type="match status" value="2"/>
</dbReference>
<accession>A0A0R2FEP3</accession>
<dbReference type="Pfam" id="PF09084">
    <property type="entry name" value="NMT1"/>
    <property type="match status" value="1"/>
</dbReference>
<sequence>MRRNGILLGLLLTLSLVVLAGCSSTSGGAQADATKASRYPETVRVGIIEGGPESAILAKEGYLQKYIKTKVKVTTYSAGTDINNAFISRDLDLASFGSSPVTLGLVNGVSYKAVGIPYNEGGNIEALVARNGTGIKKVADLKGKTIGVPFGTTSHYAVLQALKLAGLSAKDVTLMDLSGQNIVAAWKRKEIDAAYTWSPGLDECVKTGTIITNDGQLSQQGIKIPEIAVASDNVITNYPAVTRDYEQAMLAVSRLVHEHPQQAIADVASWEGITKASAKSQIVDNQWLTAAEQRQAFGSNGNGAFAKTLQITAQFHKAQENITTVPSLSALSQDIDGSFLKGDD</sequence>
<dbReference type="InterPro" id="IPR015168">
    <property type="entry name" value="SsuA/THI5"/>
</dbReference>
<protein>
    <submittedName>
        <fullName evidence="6">Taurine-binding periplasmic protein</fullName>
    </submittedName>
</protein>
<comment type="caution">
    <text evidence="6">The sequence shown here is derived from an EMBL/GenBank/DDBJ whole genome shotgun (WGS) entry which is preliminary data.</text>
</comment>
<evidence type="ECO:0000313" key="7">
    <source>
        <dbReference type="Proteomes" id="UP000051442"/>
    </source>
</evidence>
<dbReference type="AlphaFoldDB" id="A0A0R2FEP3"/>
<evidence type="ECO:0000256" key="2">
    <source>
        <dbReference type="ARBA" id="ARBA00010742"/>
    </source>
</evidence>
<dbReference type="PANTHER" id="PTHR30024">
    <property type="entry name" value="ALIPHATIC SULFONATES-BINDING PROTEIN-RELATED"/>
    <property type="match status" value="1"/>
</dbReference>